<dbReference type="EMBL" id="LXQA011329907">
    <property type="protein sequence ID" value="MCI93457.1"/>
    <property type="molecule type" value="Genomic_DNA"/>
</dbReference>
<proteinExistence type="predicted"/>
<keyword evidence="3" id="KW-1185">Reference proteome</keyword>
<feature type="region of interest" description="Disordered" evidence="1">
    <location>
        <begin position="1"/>
        <end position="43"/>
    </location>
</feature>
<evidence type="ECO:0000313" key="3">
    <source>
        <dbReference type="Proteomes" id="UP000265520"/>
    </source>
</evidence>
<dbReference type="Proteomes" id="UP000265520">
    <property type="component" value="Unassembled WGS sequence"/>
</dbReference>
<protein>
    <submittedName>
        <fullName evidence="2">Uncharacterized protein</fullName>
    </submittedName>
</protein>
<feature type="non-terminal residue" evidence="2">
    <location>
        <position position="1"/>
    </location>
</feature>
<evidence type="ECO:0000313" key="2">
    <source>
        <dbReference type="EMBL" id="MCI93457.1"/>
    </source>
</evidence>
<organism evidence="2 3">
    <name type="scientific">Trifolium medium</name>
    <dbReference type="NCBI Taxonomy" id="97028"/>
    <lineage>
        <taxon>Eukaryota</taxon>
        <taxon>Viridiplantae</taxon>
        <taxon>Streptophyta</taxon>
        <taxon>Embryophyta</taxon>
        <taxon>Tracheophyta</taxon>
        <taxon>Spermatophyta</taxon>
        <taxon>Magnoliopsida</taxon>
        <taxon>eudicotyledons</taxon>
        <taxon>Gunneridae</taxon>
        <taxon>Pentapetalae</taxon>
        <taxon>rosids</taxon>
        <taxon>fabids</taxon>
        <taxon>Fabales</taxon>
        <taxon>Fabaceae</taxon>
        <taxon>Papilionoideae</taxon>
        <taxon>50 kb inversion clade</taxon>
        <taxon>NPAAA clade</taxon>
        <taxon>Hologalegina</taxon>
        <taxon>IRL clade</taxon>
        <taxon>Trifolieae</taxon>
        <taxon>Trifolium</taxon>
    </lineage>
</organism>
<dbReference type="AlphaFoldDB" id="A0A392VZN5"/>
<feature type="non-terminal residue" evidence="2">
    <location>
        <position position="43"/>
    </location>
</feature>
<comment type="caution">
    <text evidence="2">The sequence shown here is derived from an EMBL/GenBank/DDBJ whole genome shotgun (WGS) entry which is preliminary data.</text>
</comment>
<accession>A0A392VZN5</accession>
<sequence>VLPLAPSSSSKRKSTALTPVPTPCDSVAKLTRRSSRGSFKPTT</sequence>
<evidence type="ECO:0000256" key="1">
    <source>
        <dbReference type="SAM" id="MobiDB-lite"/>
    </source>
</evidence>
<name>A0A392VZN5_9FABA</name>
<reference evidence="2 3" key="1">
    <citation type="journal article" date="2018" name="Front. Plant Sci.">
        <title>Red Clover (Trifolium pratense) and Zigzag Clover (T. medium) - A Picture of Genomic Similarities and Differences.</title>
        <authorList>
            <person name="Dluhosova J."/>
            <person name="Istvanek J."/>
            <person name="Nedelnik J."/>
            <person name="Repkova J."/>
        </authorList>
    </citation>
    <scope>NUCLEOTIDE SEQUENCE [LARGE SCALE GENOMIC DNA]</scope>
    <source>
        <strain evidence="3">cv. 10/8</strain>
        <tissue evidence="2">Leaf</tissue>
    </source>
</reference>